<name>A0A069P942_9BURK</name>
<dbReference type="RefSeq" id="WP_152562501.1">
    <property type="nucleotide sequence ID" value="NZ_BMEG01000005.1"/>
</dbReference>
<dbReference type="AlphaFoldDB" id="A0A069P942"/>
<gene>
    <name evidence="1" type="ORF">BG57_11345</name>
</gene>
<dbReference type="EMBL" id="JFHE01000002">
    <property type="protein sequence ID" value="KDR37042.1"/>
    <property type="molecule type" value="Genomic_DNA"/>
</dbReference>
<comment type="caution">
    <text evidence="1">The sequence shown here is derived from an EMBL/GenBank/DDBJ whole genome shotgun (WGS) entry which is preliminary data.</text>
</comment>
<accession>A0A069P942</accession>
<evidence type="ECO:0000313" key="1">
    <source>
        <dbReference type="EMBL" id="KDR37042.1"/>
    </source>
</evidence>
<sequence>MMIDSVFFRMAGHVAMGPSGVADQSRDAMISEHFPPPVKNGGMTSVVLGDVIEERRGEKSAGGIVERLYLCVDFSLPARIEQVIRQHEKKPRR</sequence>
<evidence type="ECO:0000313" key="2">
    <source>
        <dbReference type="Proteomes" id="UP000027439"/>
    </source>
</evidence>
<reference evidence="1 2" key="1">
    <citation type="submission" date="2014-03" db="EMBL/GenBank/DDBJ databases">
        <title>Draft Genome Sequences of Four Burkholderia Strains.</title>
        <authorList>
            <person name="Liu X.Y."/>
            <person name="Li C.X."/>
            <person name="Xu J.H."/>
        </authorList>
    </citation>
    <scope>NUCLEOTIDE SEQUENCE [LARGE SCALE GENOMIC DNA]</scope>
    <source>
        <strain evidence="1 2">R27</strain>
    </source>
</reference>
<dbReference type="Proteomes" id="UP000027439">
    <property type="component" value="Unassembled WGS sequence"/>
</dbReference>
<proteinExistence type="predicted"/>
<organism evidence="1 2">
    <name type="scientific">Caballeronia grimmiae</name>
    <dbReference type="NCBI Taxonomy" id="1071679"/>
    <lineage>
        <taxon>Bacteria</taxon>
        <taxon>Pseudomonadati</taxon>
        <taxon>Pseudomonadota</taxon>
        <taxon>Betaproteobacteria</taxon>
        <taxon>Burkholderiales</taxon>
        <taxon>Burkholderiaceae</taxon>
        <taxon>Caballeronia</taxon>
    </lineage>
</organism>
<protein>
    <submittedName>
        <fullName evidence="1">Uncharacterized protein</fullName>
    </submittedName>
</protein>